<dbReference type="Proteomes" id="UP000802098">
    <property type="component" value="Unassembled WGS sequence"/>
</dbReference>
<gene>
    <name evidence="2" type="ORF">G7087_17040</name>
</gene>
<proteinExistence type="predicted"/>
<accession>A0ABX0I3C1</accession>
<dbReference type="RefSeq" id="WP_081467643.1">
    <property type="nucleotide sequence ID" value="NZ_JAAOCD010000010.1"/>
</dbReference>
<reference evidence="2 3" key="1">
    <citation type="submission" date="2020-03" db="EMBL/GenBank/DDBJ databases">
        <title>Rubrivivax benzoatilyticus JA2 (sequenced after 10 years sub-culturing).</title>
        <authorList>
            <person name="Gupta D."/>
            <person name="Chintalapati S."/>
            <person name="Chintalapati V.R."/>
        </authorList>
    </citation>
    <scope>NUCLEOTIDE SEQUENCE [LARGE SCALE GENOMIC DNA]</scope>
    <source>
        <strain evidence="2 3">JA2-Mal</strain>
    </source>
</reference>
<comment type="caution">
    <text evidence="2">The sequence shown here is derived from an EMBL/GenBank/DDBJ whole genome shotgun (WGS) entry which is preliminary data.</text>
</comment>
<organism evidence="2 3">
    <name type="scientific">Rubrivivax benzoatilyticus</name>
    <dbReference type="NCBI Taxonomy" id="316997"/>
    <lineage>
        <taxon>Bacteria</taxon>
        <taxon>Pseudomonadati</taxon>
        <taxon>Pseudomonadota</taxon>
        <taxon>Betaproteobacteria</taxon>
        <taxon>Burkholderiales</taxon>
        <taxon>Sphaerotilaceae</taxon>
        <taxon>Rubrivivax</taxon>
    </lineage>
</organism>
<sequence>MRLRTLKRRAERGVTMLLVLILLTVMLLGGLALARMVEVGTLSGGNVAYREAALQASEVGVNTAFAAVNALTNENSAAGSWYSPVELAKDNNGLPSTVNWSNNAIPAITVGTMTVQYVAERACTVANVTYPLRQCLVKQIPQPKSQKAGPEPPDPPHSKQFRITVRVTNQKGTETFVQALVTREGS</sequence>
<evidence type="ECO:0000313" key="3">
    <source>
        <dbReference type="Proteomes" id="UP000802098"/>
    </source>
</evidence>
<name>A0ABX0I3C1_9BURK</name>
<dbReference type="EMBL" id="JAAOCD010000010">
    <property type="protein sequence ID" value="NHL00090.1"/>
    <property type="molecule type" value="Genomic_DNA"/>
</dbReference>
<feature type="region of interest" description="Disordered" evidence="1">
    <location>
        <begin position="141"/>
        <end position="160"/>
    </location>
</feature>
<protein>
    <recommendedName>
        <fullName evidence="4">Tfp pilus assembly protein PilX</fullName>
    </recommendedName>
</protein>
<evidence type="ECO:0000313" key="2">
    <source>
        <dbReference type="EMBL" id="NHL00090.1"/>
    </source>
</evidence>
<evidence type="ECO:0008006" key="4">
    <source>
        <dbReference type="Google" id="ProtNLM"/>
    </source>
</evidence>
<keyword evidence="3" id="KW-1185">Reference proteome</keyword>
<evidence type="ECO:0000256" key="1">
    <source>
        <dbReference type="SAM" id="MobiDB-lite"/>
    </source>
</evidence>